<dbReference type="InterPro" id="IPR036291">
    <property type="entry name" value="NAD(P)-bd_dom_sf"/>
</dbReference>
<evidence type="ECO:0000259" key="1">
    <source>
        <dbReference type="Pfam" id="PF13460"/>
    </source>
</evidence>
<dbReference type="STRING" id="909613.UO65_5698"/>
<sequence>MKYLVTGATGHLGARVVHHLLARVPAADIAVSVRDPRKAEPLATQGIEVRRGDFATGIDPTGIDSLLLISADGPDRATTQRATVRAAVAAGVRHIAYTSVTDADTSPVALAADHKATEEAIRATGVAHTFLRNGMYHENYTPALLQGPLTTAAGTGRIATAARDDLAQAAAIALTEPGHHGKTYELTGPTAWTFDELAALAGTTHTAVTPEQRRAALVGFGLPEPVADLLTDIEANIATGVFAEVRPDLATLLGHTPTPIEDAVKTTLA</sequence>
<dbReference type="Gene3D" id="3.40.50.720">
    <property type="entry name" value="NAD(P)-binding Rossmann-like Domain"/>
    <property type="match status" value="1"/>
</dbReference>
<dbReference type="eggNOG" id="COG0702">
    <property type="taxonomic scope" value="Bacteria"/>
</dbReference>
<organism evidence="2 3">
    <name type="scientific">Actinokineospora spheciospongiae</name>
    <dbReference type="NCBI Taxonomy" id="909613"/>
    <lineage>
        <taxon>Bacteria</taxon>
        <taxon>Bacillati</taxon>
        <taxon>Actinomycetota</taxon>
        <taxon>Actinomycetes</taxon>
        <taxon>Pseudonocardiales</taxon>
        <taxon>Pseudonocardiaceae</taxon>
        <taxon>Actinokineospora</taxon>
    </lineage>
</organism>
<accession>W7IR09</accession>
<reference evidence="2 3" key="1">
    <citation type="journal article" date="2014" name="Genome Announc.">
        <title>Draft Genome Sequence of the Antitrypanosomally Active Sponge-Associated Bacterium Actinokineospora sp. Strain EG49.</title>
        <authorList>
            <person name="Harjes J."/>
            <person name="Ryu T."/>
            <person name="Abdelmohsen U.R."/>
            <person name="Moitinho-Silva L."/>
            <person name="Horn H."/>
            <person name="Ravasi T."/>
            <person name="Hentschel U."/>
        </authorList>
    </citation>
    <scope>NUCLEOTIDE SEQUENCE [LARGE SCALE GENOMIC DNA]</scope>
    <source>
        <strain evidence="2 3">EG49</strain>
    </source>
</reference>
<dbReference type="Pfam" id="PF13460">
    <property type="entry name" value="NAD_binding_10"/>
    <property type="match status" value="1"/>
</dbReference>
<gene>
    <name evidence="2" type="ORF">UO65_5698</name>
</gene>
<feature type="domain" description="NAD(P)-binding" evidence="1">
    <location>
        <begin position="7"/>
        <end position="177"/>
    </location>
</feature>
<dbReference type="Proteomes" id="UP000019277">
    <property type="component" value="Unassembled WGS sequence"/>
</dbReference>
<protein>
    <submittedName>
        <fullName evidence="2">NADPH:quinone oxidoreductase 2</fullName>
    </submittedName>
</protein>
<dbReference type="Gene3D" id="3.90.25.10">
    <property type="entry name" value="UDP-galactose 4-epimerase, domain 1"/>
    <property type="match status" value="1"/>
</dbReference>
<evidence type="ECO:0000313" key="2">
    <source>
        <dbReference type="EMBL" id="EWC59031.1"/>
    </source>
</evidence>
<keyword evidence="3" id="KW-1185">Reference proteome</keyword>
<dbReference type="RefSeq" id="WP_035288397.1">
    <property type="nucleotide sequence ID" value="NZ_AYXG01000222.1"/>
</dbReference>
<dbReference type="PANTHER" id="PTHR47129">
    <property type="entry name" value="QUINONE OXIDOREDUCTASE 2"/>
    <property type="match status" value="1"/>
</dbReference>
<dbReference type="InterPro" id="IPR052718">
    <property type="entry name" value="NmrA-type_oxidoreductase"/>
</dbReference>
<name>W7IR09_9PSEU</name>
<evidence type="ECO:0000313" key="3">
    <source>
        <dbReference type="Proteomes" id="UP000019277"/>
    </source>
</evidence>
<dbReference type="PANTHER" id="PTHR47129:SF1">
    <property type="entry name" value="NMRA-LIKE DOMAIN-CONTAINING PROTEIN"/>
    <property type="match status" value="1"/>
</dbReference>
<dbReference type="InterPro" id="IPR016040">
    <property type="entry name" value="NAD(P)-bd_dom"/>
</dbReference>
<dbReference type="EMBL" id="AYXG01000222">
    <property type="protein sequence ID" value="EWC59031.1"/>
    <property type="molecule type" value="Genomic_DNA"/>
</dbReference>
<comment type="caution">
    <text evidence="2">The sequence shown here is derived from an EMBL/GenBank/DDBJ whole genome shotgun (WGS) entry which is preliminary data.</text>
</comment>
<dbReference type="SUPFAM" id="SSF51735">
    <property type="entry name" value="NAD(P)-binding Rossmann-fold domains"/>
    <property type="match status" value="1"/>
</dbReference>
<proteinExistence type="predicted"/>
<dbReference type="AlphaFoldDB" id="W7IR09"/>
<dbReference type="OrthoDB" id="3243290at2"/>